<comment type="subunit">
    <text evidence="4 15 16">Homodimer.</text>
</comment>
<dbReference type="InterPro" id="IPR029028">
    <property type="entry name" value="Alpha/beta_knot_MTases"/>
</dbReference>
<dbReference type="HAMAP" id="MF_00605">
    <property type="entry name" value="TrmD"/>
    <property type="match status" value="1"/>
</dbReference>
<feature type="binding site" evidence="15">
    <location>
        <begin position="137"/>
        <end position="142"/>
    </location>
    <ligand>
        <name>S-adenosyl-L-methionine</name>
        <dbReference type="ChEBI" id="CHEBI:59789"/>
    </ligand>
</feature>
<evidence type="ECO:0000256" key="16">
    <source>
        <dbReference type="RuleBase" id="RU003464"/>
    </source>
</evidence>
<evidence type="ECO:0000256" key="7">
    <source>
        <dbReference type="ARBA" id="ARBA00022490"/>
    </source>
</evidence>
<sequence length="260" mass="29045">MTAQLQVFVLTIFPEMFGTPLRQGVVGKALNDGIAAVQVINLRDFARDRHATTDDRPYGGGEGMVMKPEPLALAVQQARRQATAVPRVILLSPQGRRFTQEVAAELVHKPSLALVCGRYEGVDERFRQRYVDDELSLGDYVLSGGELAALVIIDVLTRLIPGVLGCSDSASNETFSRNLLKHPQYTRPPRFEGLEVPAVLLSGDHEKIREHRLLASARRTLERRADLLPEAHFSRDEIVLLQRHGLWHEIEAAAKRHKKP</sequence>
<evidence type="ECO:0000256" key="11">
    <source>
        <dbReference type="ARBA" id="ARBA00022694"/>
    </source>
</evidence>
<keyword evidence="11 15" id="KW-0819">tRNA processing</keyword>
<keyword evidence="10 15" id="KW-0949">S-adenosyl-L-methionine</keyword>
<evidence type="ECO:0000256" key="13">
    <source>
        <dbReference type="ARBA" id="ARBA00033392"/>
    </source>
</evidence>
<dbReference type="InterPro" id="IPR029026">
    <property type="entry name" value="tRNA_m1G_MTases_N"/>
</dbReference>
<evidence type="ECO:0000256" key="6">
    <source>
        <dbReference type="ARBA" id="ARBA00014679"/>
    </source>
</evidence>
<evidence type="ECO:0000256" key="3">
    <source>
        <dbReference type="ARBA" id="ARBA00007630"/>
    </source>
</evidence>
<evidence type="ECO:0000256" key="15">
    <source>
        <dbReference type="HAMAP-Rule" id="MF_00605"/>
    </source>
</evidence>
<dbReference type="Gene3D" id="1.10.1270.20">
    <property type="entry name" value="tRNA(m1g37)methyltransferase, domain 2"/>
    <property type="match status" value="1"/>
</dbReference>
<dbReference type="Proteomes" id="UP000830055">
    <property type="component" value="Chromosome"/>
</dbReference>
<comment type="catalytic activity">
    <reaction evidence="14 15 16">
        <text>guanosine(37) in tRNA + S-adenosyl-L-methionine = N(1)-methylguanosine(37) in tRNA + S-adenosyl-L-homocysteine + H(+)</text>
        <dbReference type="Rhea" id="RHEA:36899"/>
        <dbReference type="Rhea" id="RHEA-COMP:10145"/>
        <dbReference type="Rhea" id="RHEA-COMP:10147"/>
        <dbReference type="ChEBI" id="CHEBI:15378"/>
        <dbReference type="ChEBI" id="CHEBI:57856"/>
        <dbReference type="ChEBI" id="CHEBI:59789"/>
        <dbReference type="ChEBI" id="CHEBI:73542"/>
        <dbReference type="ChEBI" id="CHEBI:74269"/>
        <dbReference type="EC" id="2.1.1.228"/>
    </reaction>
</comment>
<dbReference type="Gene3D" id="3.40.1280.10">
    <property type="match status" value="1"/>
</dbReference>
<feature type="binding site" evidence="15">
    <location>
        <position position="117"/>
    </location>
    <ligand>
        <name>S-adenosyl-L-methionine</name>
        <dbReference type="ChEBI" id="CHEBI:59789"/>
    </ligand>
</feature>
<dbReference type="PIRSF" id="PIRSF000386">
    <property type="entry name" value="tRNA_mtase"/>
    <property type="match status" value="1"/>
</dbReference>
<dbReference type="NCBIfam" id="NF000648">
    <property type="entry name" value="PRK00026.1"/>
    <property type="match status" value="1"/>
</dbReference>
<dbReference type="RefSeq" id="WP_284153774.1">
    <property type="nucleotide sequence ID" value="NZ_AP025516.1"/>
</dbReference>
<evidence type="ECO:0000259" key="17">
    <source>
        <dbReference type="Pfam" id="PF01746"/>
    </source>
</evidence>
<comment type="similarity">
    <text evidence="3 15 16">Belongs to the RNA methyltransferase TrmD family.</text>
</comment>
<comment type="subcellular location">
    <subcellularLocation>
        <location evidence="2 15 16">Cytoplasm</location>
    </subcellularLocation>
</comment>
<keyword evidence="9 15" id="KW-0808">Transferase</keyword>
<keyword evidence="19" id="KW-1185">Reference proteome</keyword>
<dbReference type="SUPFAM" id="SSF75217">
    <property type="entry name" value="alpha/beta knot"/>
    <property type="match status" value="1"/>
</dbReference>
<evidence type="ECO:0000256" key="9">
    <source>
        <dbReference type="ARBA" id="ARBA00022679"/>
    </source>
</evidence>
<dbReference type="InterPro" id="IPR023148">
    <property type="entry name" value="tRNA_m1G_MeTrfase_C_sf"/>
</dbReference>
<feature type="domain" description="tRNA methyltransferase TRMD/TRM10-type" evidence="17">
    <location>
        <begin position="5"/>
        <end position="229"/>
    </location>
</feature>
<gene>
    <name evidence="15 18" type="primary">trmD</name>
    <name evidence="18" type="ORF">DPPLL_10640</name>
</gene>
<dbReference type="Pfam" id="PF01746">
    <property type="entry name" value="tRNA_m1G_MT"/>
    <property type="match status" value="1"/>
</dbReference>
<evidence type="ECO:0000256" key="5">
    <source>
        <dbReference type="ARBA" id="ARBA00012807"/>
    </source>
</evidence>
<proteinExistence type="inferred from homology"/>
<organism evidence="18 19">
    <name type="scientific">Desulfofustis limnaeus</name>
    <dbReference type="NCBI Taxonomy" id="2740163"/>
    <lineage>
        <taxon>Bacteria</taxon>
        <taxon>Pseudomonadati</taxon>
        <taxon>Thermodesulfobacteriota</taxon>
        <taxon>Desulfobulbia</taxon>
        <taxon>Desulfobulbales</taxon>
        <taxon>Desulfocapsaceae</taxon>
        <taxon>Desulfofustis</taxon>
    </lineage>
</organism>
<dbReference type="EC" id="2.1.1.228" evidence="5 15"/>
<dbReference type="InterPro" id="IPR016009">
    <property type="entry name" value="tRNA_MeTrfase_TRMD/TRM10"/>
</dbReference>
<keyword evidence="8 15" id="KW-0489">Methyltransferase</keyword>
<evidence type="ECO:0000313" key="19">
    <source>
        <dbReference type="Proteomes" id="UP000830055"/>
    </source>
</evidence>
<dbReference type="NCBIfam" id="TIGR00088">
    <property type="entry name" value="trmD"/>
    <property type="match status" value="1"/>
</dbReference>
<evidence type="ECO:0000256" key="10">
    <source>
        <dbReference type="ARBA" id="ARBA00022691"/>
    </source>
</evidence>
<dbReference type="PANTHER" id="PTHR46417:SF1">
    <property type="entry name" value="TRNA (GUANINE-N(1)-)-METHYLTRANSFERASE"/>
    <property type="match status" value="1"/>
</dbReference>
<evidence type="ECO:0000256" key="4">
    <source>
        <dbReference type="ARBA" id="ARBA00011738"/>
    </source>
</evidence>
<evidence type="ECO:0000313" key="18">
    <source>
        <dbReference type="EMBL" id="BDD86699.1"/>
    </source>
</evidence>
<reference evidence="18 19" key="1">
    <citation type="submission" date="2022-01" db="EMBL/GenBank/DDBJ databases">
        <title>Desulfofustis limnae sp. nov., a novel mesophilic sulfate-reducing bacterium isolated from marsh soil.</title>
        <authorList>
            <person name="Watanabe M."/>
            <person name="Takahashi A."/>
            <person name="Kojima H."/>
            <person name="Fukui M."/>
        </authorList>
    </citation>
    <scope>NUCLEOTIDE SEQUENCE [LARGE SCALE GENOMIC DNA]</scope>
    <source>
        <strain evidence="18 19">PPLL</strain>
    </source>
</reference>
<dbReference type="PANTHER" id="PTHR46417">
    <property type="entry name" value="TRNA (GUANINE-N(1)-)-METHYLTRANSFERASE"/>
    <property type="match status" value="1"/>
</dbReference>
<comment type="function">
    <text evidence="1 15 16">Specifically methylates guanosine-37 in various tRNAs.</text>
</comment>
<evidence type="ECO:0000256" key="12">
    <source>
        <dbReference type="ARBA" id="ARBA00029736"/>
    </source>
</evidence>
<accession>A0ABM7W720</accession>
<dbReference type="CDD" id="cd18080">
    <property type="entry name" value="TrmD-like"/>
    <property type="match status" value="1"/>
</dbReference>
<protein>
    <recommendedName>
        <fullName evidence="6 15">tRNA (guanine-N(1)-)-methyltransferase</fullName>
        <ecNumber evidence="5 15">2.1.1.228</ecNumber>
    </recommendedName>
    <alternativeName>
        <fullName evidence="12 15">M1G-methyltransferase</fullName>
    </alternativeName>
    <alternativeName>
        <fullName evidence="13 15">tRNA [GM37] methyltransferase</fullName>
    </alternativeName>
</protein>
<evidence type="ECO:0000256" key="1">
    <source>
        <dbReference type="ARBA" id="ARBA00002634"/>
    </source>
</evidence>
<dbReference type="InterPro" id="IPR002649">
    <property type="entry name" value="tRNA_m1G_MeTrfase_TrmD"/>
</dbReference>
<dbReference type="EMBL" id="AP025516">
    <property type="protein sequence ID" value="BDD86699.1"/>
    <property type="molecule type" value="Genomic_DNA"/>
</dbReference>
<evidence type="ECO:0000256" key="2">
    <source>
        <dbReference type="ARBA" id="ARBA00004496"/>
    </source>
</evidence>
<keyword evidence="7 15" id="KW-0963">Cytoplasm</keyword>
<evidence type="ECO:0000256" key="8">
    <source>
        <dbReference type="ARBA" id="ARBA00022603"/>
    </source>
</evidence>
<name>A0ABM7W720_9BACT</name>
<evidence type="ECO:0000256" key="14">
    <source>
        <dbReference type="ARBA" id="ARBA00047783"/>
    </source>
</evidence>